<dbReference type="GO" id="GO:0042761">
    <property type="term" value="P:very long-chain fatty acid biosynthetic process"/>
    <property type="evidence" value="ECO:0007669"/>
    <property type="project" value="TreeGrafter"/>
</dbReference>
<feature type="transmembrane region" description="Helical" evidence="14">
    <location>
        <begin position="87"/>
        <end position="106"/>
    </location>
</feature>
<evidence type="ECO:0000256" key="3">
    <source>
        <dbReference type="ARBA" id="ARBA00007811"/>
    </source>
</evidence>
<feature type="transmembrane region" description="Helical" evidence="14">
    <location>
        <begin position="21"/>
        <end position="42"/>
    </location>
</feature>
<comment type="function">
    <text evidence="14">Catalyzes the third of the four reactions of the long-chain fatty acids elongation cycle. This endoplasmic reticulum-bound enzymatic process, allows the addition of two carbons to the chain of long- and very long-chain fatty acids/VLCFAs per cycle. This enzyme catalyzes the dehydration of the 3-hydroxyacyl-CoA intermediate into trans-2,3-enoyl-CoA, within each cycle of fatty acid elongation. Thereby, it participates to the production of VLCFAs of different chain lengths that are involved in multiple biological processes as precursors of membrane lipids and lipid mediators.</text>
</comment>
<evidence type="ECO:0000256" key="2">
    <source>
        <dbReference type="ARBA" id="ARBA00005194"/>
    </source>
</evidence>
<dbReference type="PANTHER" id="PTHR11035:SF3">
    <property type="entry name" value="VERY-LONG-CHAIN (3R)-3-HYDROXYACYL-COA DEHYDRATASE"/>
    <property type="match status" value="1"/>
</dbReference>
<comment type="subcellular location">
    <subcellularLocation>
        <location evidence="14">Endoplasmic reticulum membrane</location>
        <topology evidence="14">Multi-pass membrane protein</topology>
    </subcellularLocation>
    <subcellularLocation>
        <location evidence="1">Membrane</location>
        <topology evidence="1">Multi-pass membrane protein</topology>
    </subcellularLocation>
</comment>
<accession>A0AAV8ZAH7</accession>
<dbReference type="GO" id="GO:0030148">
    <property type="term" value="P:sphingolipid biosynthetic process"/>
    <property type="evidence" value="ECO:0007669"/>
    <property type="project" value="TreeGrafter"/>
</dbReference>
<dbReference type="AlphaFoldDB" id="A0AAV8ZAH7"/>
<evidence type="ECO:0000256" key="11">
    <source>
        <dbReference type="ARBA" id="ARBA00023160"/>
    </source>
</evidence>
<evidence type="ECO:0000256" key="14">
    <source>
        <dbReference type="RuleBase" id="RU363109"/>
    </source>
</evidence>
<keyword evidence="9 14" id="KW-0443">Lipid metabolism</keyword>
<dbReference type="GO" id="GO:0030497">
    <property type="term" value="P:fatty acid elongation"/>
    <property type="evidence" value="ECO:0007669"/>
    <property type="project" value="TreeGrafter"/>
</dbReference>
<dbReference type="InterPro" id="IPR007482">
    <property type="entry name" value="Tyr_Pase-like_PTPLA"/>
</dbReference>
<evidence type="ECO:0000313" key="15">
    <source>
        <dbReference type="EMBL" id="KAJ8960773.1"/>
    </source>
</evidence>
<name>A0AAV8ZAH7_9CUCU</name>
<comment type="caution">
    <text evidence="15">The sequence shown here is derived from an EMBL/GenBank/DDBJ whole genome shotgun (WGS) entry which is preliminary data.</text>
</comment>
<dbReference type="PANTHER" id="PTHR11035">
    <property type="entry name" value="VERY-LONG-CHAIN (3R)-3-HYDROXYACYL-COA DEHYDRATASE"/>
    <property type="match status" value="1"/>
</dbReference>
<evidence type="ECO:0000256" key="1">
    <source>
        <dbReference type="ARBA" id="ARBA00004141"/>
    </source>
</evidence>
<evidence type="ECO:0000256" key="9">
    <source>
        <dbReference type="ARBA" id="ARBA00023098"/>
    </source>
</evidence>
<keyword evidence="5 14" id="KW-0444">Lipid biosynthesis</keyword>
<evidence type="ECO:0000256" key="12">
    <source>
        <dbReference type="ARBA" id="ARBA00023239"/>
    </source>
</evidence>
<keyword evidence="10 14" id="KW-0472">Membrane</keyword>
<dbReference type="GO" id="GO:0005789">
    <property type="term" value="C:endoplasmic reticulum membrane"/>
    <property type="evidence" value="ECO:0007669"/>
    <property type="project" value="UniProtKB-SubCell"/>
</dbReference>
<evidence type="ECO:0000313" key="16">
    <source>
        <dbReference type="Proteomes" id="UP001162162"/>
    </source>
</evidence>
<keyword evidence="11 14" id="KW-0275">Fatty acid biosynthesis</keyword>
<dbReference type="GO" id="GO:0102158">
    <property type="term" value="F:very-long-chain (3R)-3-hydroxyacyl-CoA dehydratase activity"/>
    <property type="evidence" value="ECO:0007669"/>
    <property type="project" value="UniProtKB-EC"/>
</dbReference>
<evidence type="ECO:0000256" key="6">
    <source>
        <dbReference type="ARBA" id="ARBA00022692"/>
    </source>
</evidence>
<keyword evidence="8 14" id="KW-1133">Transmembrane helix</keyword>
<evidence type="ECO:0000256" key="5">
    <source>
        <dbReference type="ARBA" id="ARBA00022516"/>
    </source>
</evidence>
<comment type="catalytic activity">
    <reaction evidence="13 14">
        <text>a very-long-chain (3R)-3-hydroxyacyl-CoA = a very-long-chain (2E)-enoyl-CoA + H2O</text>
        <dbReference type="Rhea" id="RHEA:45812"/>
        <dbReference type="ChEBI" id="CHEBI:15377"/>
        <dbReference type="ChEBI" id="CHEBI:83728"/>
        <dbReference type="ChEBI" id="CHEBI:85440"/>
        <dbReference type="EC" id="4.2.1.134"/>
    </reaction>
</comment>
<comment type="pathway">
    <text evidence="2 14">Lipid metabolism; fatty acid biosynthesis.</text>
</comment>
<proteinExistence type="inferred from homology"/>
<evidence type="ECO:0000256" key="10">
    <source>
        <dbReference type="ARBA" id="ARBA00023136"/>
    </source>
</evidence>
<evidence type="ECO:0000256" key="13">
    <source>
        <dbReference type="ARBA" id="ARBA00036671"/>
    </source>
</evidence>
<evidence type="ECO:0000256" key="4">
    <source>
        <dbReference type="ARBA" id="ARBA00013122"/>
    </source>
</evidence>
<reference evidence="15" key="1">
    <citation type="journal article" date="2023" name="Insect Mol. Biol.">
        <title>Genome sequencing provides insights into the evolution of gene families encoding plant cell wall-degrading enzymes in longhorned beetles.</title>
        <authorList>
            <person name="Shin N.R."/>
            <person name="Okamura Y."/>
            <person name="Kirsch R."/>
            <person name="Pauchet Y."/>
        </authorList>
    </citation>
    <scope>NUCLEOTIDE SEQUENCE</scope>
    <source>
        <strain evidence="15">AMC_N1</strain>
    </source>
</reference>
<protein>
    <recommendedName>
        <fullName evidence="4 14">Very-long-chain (3R)-3-hydroxyacyl-CoA dehydratase</fullName>
        <ecNumber evidence="4 14">4.2.1.134</ecNumber>
    </recommendedName>
</protein>
<feature type="transmembrane region" description="Helical" evidence="14">
    <location>
        <begin position="151"/>
        <end position="170"/>
    </location>
</feature>
<sequence>MANKSSKTSDKNSGPSTIAQTYLIAYNAVLAVGWTYLLYQLITYYLTTSDKSLYETVKCSLFIFQNAAVMEVIHAATGMVKSNPVLTAFQVASRVIVVCGILFATTAGRNSIGLPLALTAWSVTEIIRYSTYTLNLMGVAPYFLKWLRYSLFIGLYPLGITGGAVVHLRVQREIGEGQLYSIALPNTLNFTFNYQYALWILMFLYIPLFPQLYLHMFSQRKKVLGTERKNK</sequence>
<dbReference type="EC" id="4.2.1.134" evidence="4 14"/>
<dbReference type="EMBL" id="JAPWTK010000007">
    <property type="protein sequence ID" value="KAJ8960773.1"/>
    <property type="molecule type" value="Genomic_DNA"/>
</dbReference>
<keyword evidence="7 14" id="KW-0276">Fatty acid metabolism</keyword>
<organism evidence="15 16">
    <name type="scientific">Aromia moschata</name>
    <dbReference type="NCBI Taxonomy" id="1265417"/>
    <lineage>
        <taxon>Eukaryota</taxon>
        <taxon>Metazoa</taxon>
        <taxon>Ecdysozoa</taxon>
        <taxon>Arthropoda</taxon>
        <taxon>Hexapoda</taxon>
        <taxon>Insecta</taxon>
        <taxon>Pterygota</taxon>
        <taxon>Neoptera</taxon>
        <taxon>Endopterygota</taxon>
        <taxon>Coleoptera</taxon>
        <taxon>Polyphaga</taxon>
        <taxon>Cucujiformia</taxon>
        <taxon>Chrysomeloidea</taxon>
        <taxon>Cerambycidae</taxon>
        <taxon>Cerambycinae</taxon>
        <taxon>Callichromatini</taxon>
        <taxon>Aromia</taxon>
    </lineage>
</organism>
<gene>
    <name evidence="15" type="ORF">NQ318_020067</name>
</gene>
<comment type="similarity">
    <text evidence="3 14">Belongs to the very long-chain fatty acids dehydratase HACD family.</text>
</comment>
<comment type="caution">
    <text evidence="14">Lacks conserved residue(s) required for the propagation of feature annotation.</text>
</comment>
<keyword evidence="6 14" id="KW-0812">Transmembrane</keyword>
<dbReference type="Pfam" id="PF04387">
    <property type="entry name" value="PTPLA"/>
    <property type="match status" value="1"/>
</dbReference>
<evidence type="ECO:0000256" key="8">
    <source>
        <dbReference type="ARBA" id="ARBA00022989"/>
    </source>
</evidence>
<keyword evidence="12 14" id="KW-0456">Lyase</keyword>
<keyword evidence="14" id="KW-0256">Endoplasmic reticulum</keyword>
<evidence type="ECO:0000256" key="7">
    <source>
        <dbReference type="ARBA" id="ARBA00022832"/>
    </source>
</evidence>
<dbReference type="Proteomes" id="UP001162162">
    <property type="component" value="Unassembled WGS sequence"/>
</dbReference>
<feature type="transmembrane region" description="Helical" evidence="14">
    <location>
        <begin position="196"/>
        <end position="214"/>
    </location>
</feature>
<keyword evidence="16" id="KW-1185">Reference proteome</keyword>